<evidence type="ECO:0000256" key="5">
    <source>
        <dbReference type="ARBA" id="ARBA00022692"/>
    </source>
</evidence>
<dbReference type="PANTHER" id="PTHR30578:SF0">
    <property type="entry name" value="ION-TRANSLOCATING OXIDOREDUCTASE COMPLEX SUBUNIT D"/>
    <property type="match status" value="1"/>
</dbReference>
<feature type="transmembrane region" description="Helical" evidence="9">
    <location>
        <begin position="19"/>
        <end position="36"/>
    </location>
</feature>
<evidence type="ECO:0000256" key="9">
    <source>
        <dbReference type="SAM" id="Phobius"/>
    </source>
</evidence>
<proteinExistence type="predicted"/>
<dbReference type="Pfam" id="PF03116">
    <property type="entry name" value="NQR2_RnfD_RnfE"/>
    <property type="match status" value="1"/>
</dbReference>
<organism evidence="10 11">
    <name type="scientific">Sutcliffiella rhizosphaerae</name>
    <dbReference type="NCBI Taxonomy" id="2880967"/>
    <lineage>
        <taxon>Bacteria</taxon>
        <taxon>Bacillati</taxon>
        <taxon>Bacillota</taxon>
        <taxon>Bacilli</taxon>
        <taxon>Bacillales</taxon>
        <taxon>Bacillaceae</taxon>
        <taxon>Sutcliffiella</taxon>
    </lineage>
</organism>
<reference evidence="10 11" key="1">
    <citation type="submission" date="2021-10" db="EMBL/GenBank/DDBJ databases">
        <authorList>
            <person name="Criscuolo A."/>
        </authorList>
    </citation>
    <scope>NUCLEOTIDE SEQUENCE [LARGE SCALE GENOMIC DNA]</scope>
    <source>
        <strain evidence="11">CIP 111883</strain>
    </source>
</reference>
<keyword evidence="6" id="KW-1278">Translocase</keyword>
<dbReference type="InterPro" id="IPR004338">
    <property type="entry name" value="NqrB/RnfD"/>
</dbReference>
<sequence length="276" mass="31215">MSTDNAITQWKDYKFDPRYLIIIFLFSFVVAGQTYLNFLQGFEAIIASVLTTTITEMILSRIFLKKTIFPLSAFITGLGISLLIASNYIWPYIVTGIIAIGLKYLLRYKGAHVFNPNNIAVVLMITILPSFVVVSPKQWTNGFLMMTIIICLGFLLVKFAKRIEVCLSFIITFLVFAFIRHIVYGAPLFAALGPLLGASTQLFIFFMITDPKTSPKTTKGKIAYGITIATIDAILRINRIPFAPFYALFITCIVFTLPYRYFTNKITSLRSLEERI</sequence>
<evidence type="ECO:0000313" key="11">
    <source>
        <dbReference type="Proteomes" id="UP000789833"/>
    </source>
</evidence>
<feature type="transmembrane region" description="Helical" evidence="9">
    <location>
        <begin position="189"/>
        <end position="209"/>
    </location>
</feature>
<evidence type="ECO:0000256" key="6">
    <source>
        <dbReference type="ARBA" id="ARBA00022967"/>
    </source>
</evidence>
<dbReference type="RefSeq" id="WP_230504805.1">
    <property type="nucleotide sequence ID" value="NZ_CAKJTJ010000046.1"/>
</dbReference>
<dbReference type="Proteomes" id="UP000789833">
    <property type="component" value="Unassembled WGS sequence"/>
</dbReference>
<dbReference type="EMBL" id="CAKJTJ010000046">
    <property type="protein sequence ID" value="CAG9623398.1"/>
    <property type="molecule type" value="Genomic_DNA"/>
</dbReference>
<keyword evidence="8 9" id="KW-0472">Membrane</keyword>
<feature type="transmembrane region" description="Helical" evidence="9">
    <location>
        <begin position="67"/>
        <end position="83"/>
    </location>
</feature>
<feature type="transmembrane region" description="Helical" evidence="9">
    <location>
        <begin position="142"/>
        <end position="160"/>
    </location>
</feature>
<evidence type="ECO:0000256" key="4">
    <source>
        <dbReference type="ARBA" id="ARBA00022643"/>
    </source>
</evidence>
<comment type="caution">
    <text evidence="10">The sequence shown here is derived from an EMBL/GenBank/DDBJ whole genome shotgun (WGS) entry which is preliminary data.</text>
</comment>
<keyword evidence="4" id="KW-0288">FMN</keyword>
<evidence type="ECO:0000256" key="1">
    <source>
        <dbReference type="ARBA" id="ARBA00022448"/>
    </source>
</evidence>
<keyword evidence="1" id="KW-0813">Transport</keyword>
<evidence type="ECO:0000256" key="8">
    <source>
        <dbReference type="ARBA" id="ARBA00023136"/>
    </source>
</evidence>
<keyword evidence="3" id="KW-0285">Flavoprotein</keyword>
<accession>A0ABN8ADR2</accession>
<name>A0ABN8ADR2_9BACI</name>
<evidence type="ECO:0000256" key="7">
    <source>
        <dbReference type="ARBA" id="ARBA00022989"/>
    </source>
</evidence>
<feature type="transmembrane region" description="Helical" evidence="9">
    <location>
        <begin position="89"/>
        <end position="106"/>
    </location>
</feature>
<dbReference type="PANTHER" id="PTHR30578">
    <property type="entry name" value="ELECTRON TRANSPORT COMPLEX PROTEIN RNFD"/>
    <property type="match status" value="1"/>
</dbReference>
<feature type="transmembrane region" description="Helical" evidence="9">
    <location>
        <begin position="165"/>
        <end position="183"/>
    </location>
</feature>
<keyword evidence="11" id="KW-1185">Reference proteome</keyword>
<keyword evidence="5 9" id="KW-0812">Transmembrane</keyword>
<evidence type="ECO:0000256" key="2">
    <source>
        <dbReference type="ARBA" id="ARBA00022553"/>
    </source>
</evidence>
<evidence type="ECO:0000256" key="3">
    <source>
        <dbReference type="ARBA" id="ARBA00022630"/>
    </source>
</evidence>
<protein>
    <submittedName>
        <fullName evidence="10">Ion-translocating oxidoreductase complex subunit D</fullName>
    </submittedName>
</protein>
<gene>
    <name evidence="10" type="primary">rsxD</name>
    <name evidence="10" type="ORF">BACCIP111883_04209</name>
</gene>
<keyword evidence="7 9" id="KW-1133">Transmembrane helix</keyword>
<feature type="transmembrane region" description="Helical" evidence="9">
    <location>
        <begin position="118"/>
        <end position="136"/>
    </location>
</feature>
<feature type="transmembrane region" description="Helical" evidence="9">
    <location>
        <begin position="243"/>
        <end position="262"/>
    </location>
</feature>
<keyword evidence="2" id="KW-0597">Phosphoprotein</keyword>
<evidence type="ECO:0000313" key="10">
    <source>
        <dbReference type="EMBL" id="CAG9623398.1"/>
    </source>
</evidence>